<dbReference type="Proteomes" id="UP001383192">
    <property type="component" value="Unassembled WGS sequence"/>
</dbReference>
<sequence length="305" mass="32048">MKLFVAAAIFFPFLLGSALAQEECPLGYDPVEFPPGSGNIQCRKIETRCPIGQRPYKNPVTNADSCCPDGSQLVIYDEKANTGACCGEDQYYAGIKPNGKCCAKGETVQDGKCVPVPPPSSCQGCPSQPAGACALKSACGDSDNTGLKFGSCYQLLFPNGQQLGRGVGAAVDQYTQDGYLQNIPFKVCKAPATGDCGTGPVKSVTDAFVIQDMLGPAGTSGGTGWMDNKNGGGHMQLTTNPADARTFHGKTSCSACKCTVQLTSMGYACPAIQPGITFWANPKVTLKLQFLEIPCNGKYSFPQLN</sequence>
<reference evidence="2 3" key="1">
    <citation type="submission" date="2024-01" db="EMBL/GenBank/DDBJ databases">
        <title>A draft genome for a cacao thread blight-causing isolate of Paramarasmius palmivorus.</title>
        <authorList>
            <person name="Baruah I.K."/>
            <person name="Bukari Y."/>
            <person name="Amoako-Attah I."/>
            <person name="Meinhardt L.W."/>
            <person name="Bailey B.A."/>
            <person name="Cohen S.P."/>
        </authorList>
    </citation>
    <scope>NUCLEOTIDE SEQUENCE [LARGE SCALE GENOMIC DNA]</scope>
    <source>
        <strain evidence="2 3">GH-12</strain>
    </source>
</reference>
<gene>
    <name evidence="2" type="ORF">VNI00_003652</name>
</gene>
<keyword evidence="3" id="KW-1185">Reference proteome</keyword>
<proteinExistence type="predicted"/>
<dbReference type="AlphaFoldDB" id="A0AAW0DPL6"/>
<organism evidence="2 3">
    <name type="scientific">Paramarasmius palmivorus</name>
    <dbReference type="NCBI Taxonomy" id="297713"/>
    <lineage>
        <taxon>Eukaryota</taxon>
        <taxon>Fungi</taxon>
        <taxon>Dikarya</taxon>
        <taxon>Basidiomycota</taxon>
        <taxon>Agaricomycotina</taxon>
        <taxon>Agaricomycetes</taxon>
        <taxon>Agaricomycetidae</taxon>
        <taxon>Agaricales</taxon>
        <taxon>Marasmiineae</taxon>
        <taxon>Marasmiaceae</taxon>
        <taxon>Paramarasmius</taxon>
    </lineage>
</organism>
<name>A0AAW0DPL6_9AGAR</name>
<evidence type="ECO:0000313" key="2">
    <source>
        <dbReference type="EMBL" id="KAK7054454.1"/>
    </source>
</evidence>
<feature type="signal peptide" evidence="1">
    <location>
        <begin position="1"/>
        <end position="20"/>
    </location>
</feature>
<keyword evidence="1" id="KW-0732">Signal</keyword>
<evidence type="ECO:0000256" key="1">
    <source>
        <dbReference type="SAM" id="SignalP"/>
    </source>
</evidence>
<protein>
    <submittedName>
        <fullName evidence="2">Uncharacterized protein</fullName>
    </submittedName>
</protein>
<evidence type="ECO:0000313" key="3">
    <source>
        <dbReference type="Proteomes" id="UP001383192"/>
    </source>
</evidence>
<feature type="chain" id="PRO_5044012961" evidence="1">
    <location>
        <begin position="21"/>
        <end position="305"/>
    </location>
</feature>
<dbReference type="EMBL" id="JAYKXP010000009">
    <property type="protein sequence ID" value="KAK7054454.1"/>
    <property type="molecule type" value="Genomic_DNA"/>
</dbReference>
<accession>A0AAW0DPL6</accession>
<comment type="caution">
    <text evidence="2">The sequence shown here is derived from an EMBL/GenBank/DDBJ whole genome shotgun (WGS) entry which is preliminary data.</text>
</comment>